<evidence type="ECO:0000313" key="1">
    <source>
        <dbReference type="EMBL" id="CAD18811.1"/>
    </source>
</evidence>
<keyword evidence="1" id="KW-0812">Transmembrane</keyword>
<geneLocation type="plasmid" evidence="2">
    <name>megaplasmid Rsp</name>
</geneLocation>
<reference evidence="1 2" key="1">
    <citation type="journal article" date="2002" name="Nature">
        <title>Genome sequence of the plant pathogen Ralstonia solanacearum.</title>
        <authorList>
            <person name="Salanoubat M."/>
            <person name="Genin S."/>
            <person name="Artiguenave F."/>
            <person name="Gouzy J."/>
            <person name="Mangenot S."/>
            <person name="Arlat M."/>
            <person name="Billault A."/>
            <person name="Brottier P."/>
            <person name="Camus J.C."/>
            <person name="Cattolico L."/>
            <person name="Chandler M."/>
            <person name="Choisne N."/>
            <person name="Claudel-Renard C."/>
            <person name="Cunnac S."/>
            <person name="Demange N."/>
            <person name="Gaspin C."/>
            <person name="Lavie M."/>
            <person name="Moisan A."/>
            <person name="Robert C."/>
            <person name="Saurin W."/>
            <person name="Schiex T."/>
            <person name="Siguier P."/>
            <person name="Thebault P."/>
            <person name="Whalen M."/>
            <person name="Wincker P."/>
            <person name="Levy M."/>
            <person name="Weissenbach J."/>
            <person name="Boucher C.A."/>
        </authorList>
    </citation>
    <scope>NUCLEOTIDE SEQUENCE [LARGE SCALE GENOMIC DNA]</scope>
    <source>
        <strain evidence="2">ATCC BAA-1114 / GMI1000</strain>
    </source>
</reference>
<dbReference type="Proteomes" id="UP000001436">
    <property type="component" value="Plasmid pGMI1000MP"/>
</dbReference>
<dbReference type="EMBL" id="AL646053">
    <property type="protein sequence ID" value="CAD18811.1"/>
    <property type="molecule type" value="Genomic_DNA"/>
</dbReference>
<keyword evidence="1" id="KW-0472">Membrane</keyword>
<sequence>MGIVRLLVWLVHIASLGVFFLPVTPQLLGFAVVAFDAPGHGDSDGKQTDMIALPG</sequence>
<evidence type="ECO:0000313" key="2">
    <source>
        <dbReference type="Proteomes" id="UP000001436"/>
    </source>
</evidence>
<dbReference type="SUPFAM" id="SSF53474">
    <property type="entry name" value="alpha/beta-Hydrolases"/>
    <property type="match status" value="1"/>
</dbReference>
<gene>
    <name evidence="1" type="ordered locus">RSp1660</name>
</gene>
<dbReference type="AlphaFoldDB" id="Q8XPI0"/>
<dbReference type="InterPro" id="IPR029058">
    <property type="entry name" value="AB_hydrolase_fold"/>
</dbReference>
<dbReference type="Gene3D" id="3.40.50.1820">
    <property type="entry name" value="alpha/beta hydrolase"/>
    <property type="match status" value="1"/>
</dbReference>
<dbReference type="KEGG" id="rso:RSp1660"/>
<accession>Q8XPI0</accession>
<dbReference type="RefSeq" id="WP_011004905.1">
    <property type="nucleotide sequence ID" value="NC_003296.1"/>
</dbReference>
<organism evidence="1 2">
    <name type="scientific">Ralstonia nicotianae (strain ATCC BAA-1114 / GMI1000)</name>
    <name type="common">Ralstonia solanacearum</name>
    <dbReference type="NCBI Taxonomy" id="267608"/>
    <lineage>
        <taxon>Bacteria</taxon>
        <taxon>Pseudomonadati</taxon>
        <taxon>Pseudomonadota</taxon>
        <taxon>Betaproteobacteria</taxon>
        <taxon>Burkholderiales</taxon>
        <taxon>Burkholderiaceae</taxon>
        <taxon>Ralstonia</taxon>
        <taxon>Ralstonia solanacearum species complex</taxon>
    </lineage>
</organism>
<keyword evidence="2" id="KW-1185">Reference proteome</keyword>
<dbReference type="HOGENOM" id="CLU_3029184_0_0_4"/>
<dbReference type="STRING" id="267608.RSp1660"/>
<name>Q8XPI0_RALN1</name>
<protein>
    <submittedName>
        <fullName evidence="1">Hypothetical transmembrane protein</fullName>
    </submittedName>
</protein>
<dbReference type="EnsemblBacteria" id="CAD18811">
    <property type="protein sequence ID" value="CAD18811"/>
    <property type="gene ID" value="RSp1660"/>
</dbReference>
<proteinExistence type="predicted"/>